<dbReference type="SMART" id="SM00297">
    <property type="entry name" value="BROMO"/>
    <property type="match status" value="1"/>
</dbReference>
<dbReference type="EMBL" id="LRBS01000034">
    <property type="protein sequence ID" value="OII77544.1"/>
    <property type="molecule type" value="Genomic_DNA"/>
</dbReference>
<keyword evidence="1 2" id="KW-0103">Bromodomain</keyword>
<evidence type="ECO:0000256" key="2">
    <source>
        <dbReference type="PROSITE-ProRule" id="PRU00035"/>
    </source>
</evidence>
<gene>
    <name evidence="5" type="ORF">cand_017040</name>
</gene>
<evidence type="ECO:0000256" key="3">
    <source>
        <dbReference type="SAM" id="MobiDB-lite"/>
    </source>
</evidence>
<evidence type="ECO:0000313" key="5">
    <source>
        <dbReference type="EMBL" id="OII77544.1"/>
    </source>
</evidence>
<dbReference type="InterPro" id="IPR036427">
    <property type="entry name" value="Bromodomain-like_sf"/>
</dbReference>
<keyword evidence="6" id="KW-1185">Reference proteome</keyword>
<name>A0A1J4MTN5_9CRYT</name>
<dbReference type="InterPro" id="IPR018359">
    <property type="entry name" value="Bromodomain_CS"/>
</dbReference>
<dbReference type="Pfam" id="PF00439">
    <property type="entry name" value="Bromodomain"/>
    <property type="match status" value="1"/>
</dbReference>
<evidence type="ECO:0000256" key="1">
    <source>
        <dbReference type="ARBA" id="ARBA00023117"/>
    </source>
</evidence>
<feature type="compositionally biased region" description="Polar residues" evidence="3">
    <location>
        <begin position="99"/>
        <end position="117"/>
    </location>
</feature>
<evidence type="ECO:0000259" key="4">
    <source>
        <dbReference type="PROSITE" id="PS50014"/>
    </source>
</evidence>
<protein>
    <submittedName>
        <fullName evidence="5">Bromodomain-containing protein</fullName>
    </submittedName>
</protein>
<dbReference type="InterPro" id="IPR001487">
    <property type="entry name" value="Bromodomain"/>
</dbReference>
<dbReference type="PANTHER" id="PTHR45926">
    <property type="entry name" value="OSJNBA0053K19.4 PROTEIN"/>
    <property type="match status" value="1"/>
</dbReference>
<proteinExistence type="predicted"/>
<evidence type="ECO:0000313" key="6">
    <source>
        <dbReference type="Proteomes" id="UP000186804"/>
    </source>
</evidence>
<organism evidence="5 6">
    <name type="scientific">Cryptosporidium andersoni</name>
    <dbReference type="NCBI Taxonomy" id="117008"/>
    <lineage>
        <taxon>Eukaryota</taxon>
        <taxon>Sar</taxon>
        <taxon>Alveolata</taxon>
        <taxon>Apicomplexa</taxon>
        <taxon>Conoidasida</taxon>
        <taxon>Coccidia</taxon>
        <taxon>Eucoccidiorida</taxon>
        <taxon>Eimeriorina</taxon>
        <taxon>Cryptosporidiidae</taxon>
        <taxon>Cryptosporidium</taxon>
    </lineage>
</organism>
<dbReference type="PROSITE" id="PS00633">
    <property type="entry name" value="BROMODOMAIN_1"/>
    <property type="match status" value="1"/>
</dbReference>
<feature type="domain" description="Bromo" evidence="4">
    <location>
        <begin position="143"/>
        <end position="215"/>
    </location>
</feature>
<dbReference type="Proteomes" id="UP000186804">
    <property type="component" value="Unassembled WGS sequence"/>
</dbReference>
<dbReference type="AlphaFoldDB" id="A0A1J4MTN5"/>
<dbReference type="VEuPathDB" id="CryptoDB:cand_017040"/>
<dbReference type="RefSeq" id="XP_067069390.1">
    <property type="nucleotide sequence ID" value="XM_067211938.1"/>
</dbReference>
<feature type="region of interest" description="Disordered" evidence="3">
    <location>
        <begin position="429"/>
        <end position="454"/>
    </location>
</feature>
<sequence>MGSQVNNHKLDIEINGKNCYRGELSLNLDELRWILLRIGPEFGFTISPTNCFSQRSKKNKSRSEIDDESRQVYRTINKRSREISTGGSDASFEGKTTRRSTLGAPSSSISSNGRDTNLTMNETKKLQIVDFNSYCLSTLEKLCKHPNASWFLQPVDPEIDGVPDYFSVVQNPMDFQTIREKLSQGMYKNPFGWQLDMRLVFYNALLYHKDPNNSVRRDAIQLASEFEQRCRELPEINPYYYSIQIRNKYKVEVESIKSKIESLNMDNLKFLISIIKDDTEKDIELSVTAIIKEFEYLPYIKQKQLESVICILHKQQENSSKIYCMDTCMGMLNTNLGSQEISMTPSSGSEVPDTPKHSQSGISENSEDFRSFKTEKSELTPEVHLSGNIVIKDIHETDVLITSIPNQAIPIQPQESAWGEWKAKVIQNSTIAQRDNAPKKSKREREAEQANAEI</sequence>
<feature type="compositionally biased region" description="Polar residues" evidence="3">
    <location>
        <begin position="339"/>
        <end position="349"/>
    </location>
</feature>
<accession>A0A1J4MTN5</accession>
<comment type="caution">
    <text evidence="5">The sequence shown here is derived from an EMBL/GenBank/DDBJ whole genome shotgun (WGS) entry which is preliminary data.</text>
</comment>
<reference evidence="5 6" key="1">
    <citation type="submission" date="2016-10" db="EMBL/GenBank/DDBJ databases">
        <title>Reductive evolution of mitochondrial metabolism and differential evolution of invasion-related proteins in Cryptosporidium.</title>
        <authorList>
            <person name="Liu S."/>
            <person name="Roellig D.M."/>
            <person name="Guo Y."/>
            <person name="Li N."/>
            <person name="Frace M.A."/>
            <person name="Tang K."/>
            <person name="Zhang L."/>
            <person name="Feng Y."/>
            <person name="Xiao L."/>
        </authorList>
    </citation>
    <scope>NUCLEOTIDE SEQUENCE [LARGE SCALE GENOMIC DNA]</scope>
    <source>
        <strain evidence="5">30847</strain>
    </source>
</reference>
<dbReference type="SUPFAM" id="SSF47370">
    <property type="entry name" value="Bromodomain"/>
    <property type="match status" value="1"/>
</dbReference>
<feature type="region of interest" description="Disordered" evidence="3">
    <location>
        <begin position="339"/>
        <end position="369"/>
    </location>
</feature>
<dbReference type="Gene3D" id="1.20.920.10">
    <property type="entry name" value="Bromodomain-like"/>
    <property type="match status" value="1"/>
</dbReference>
<feature type="region of interest" description="Disordered" evidence="3">
    <location>
        <begin position="78"/>
        <end position="117"/>
    </location>
</feature>
<dbReference type="PRINTS" id="PR00503">
    <property type="entry name" value="BROMODOMAIN"/>
</dbReference>
<dbReference type="OrthoDB" id="21449at2759"/>
<dbReference type="GeneID" id="92365889"/>
<dbReference type="PROSITE" id="PS50014">
    <property type="entry name" value="BROMODOMAIN_2"/>
    <property type="match status" value="1"/>
</dbReference>